<dbReference type="GO" id="GO:0009081">
    <property type="term" value="P:branched-chain amino acid metabolic process"/>
    <property type="evidence" value="ECO:0007669"/>
    <property type="project" value="InterPro"/>
</dbReference>
<name>A0A381NEP5_9ZZZZ</name>
<evidence type="ECO:0000256" key="5">
    <source>
        <dbReference type="ARBA" id="ARBA00022898"/>
    </source>
</evidence>
<dbReference type="PIRSF" id="PIRSF006468">
    <property type="entry name" value="BCAT1"/>
    <property type="match status" value="1"/>
</dbReference>
<gene>
    <name evidence="6" type="ORF">METZ01_LOCUS5910</name>
</gene>
<evidence type="ECO:0000256" key="1">
    <source>
        <dbReference type="ARBA" id="ARBA00001933"/>
    </source>
</evidence>
<dbReference type="EMBL" id="UINC01000310">
    <property type="protein sequence ID" value="SUZ53056.1"/>
    <property type="molecule type" value="Genomic_DNA"/>
</dbReference>
<dbReference type="InterPro" id="IPR043131">
    <property type="entry name" value="BCAT-like_N"/>
</dbReference>
<dbReference type="AlphaFoldDB" id="A0A381NEP5"/>
<dbReference type="SUPFAM" id="SSF56752">
    <property type="entry name" value="D-aminoacid aminotransferase-like PLP-dependent enzymes"/>
    <property type="match status" value="1"/>
</dbReference>
<dbReference type="InterPro" id="IPR005786">
    <property type="entry name" value="B_amino_transII"/>
</dbReference>
<dbReference type="Gene3D" id="3.20.10.10">
    <property type="entry name" value="D-amino Acid Aminotransferase, subunit A, domain 2"/>
    <property type="match status" value="1"/>
</dbReference>
<dbReference type="NCBIfam" id="NF009897">
    <property type="entry name" value="PRK13357.1"/>
    <property type="match status" value="1"/>
</dbReference>
<dbReference type="GO" id="GO:0004084">
    <property type="term" value="F:branched-chain-amino-acid transaminase activity"/>
    <property type="evidence" value="ECO:0007669"/>
    <property type="project" value="InterPro"/>
</dbReference>
<dbReference type="CDD" id="cd01557">
    <property type="entry name" value="BCAT_beta_family"/>
    <property type="match status" value="1"/>
</dbReference>
<dbReference type="Pfam" id="PF01063">
    <property type="entry name" value="Aminotran_4"/>
    <property type="match status" value="1"/>
</dbReference>
<dbReference type="InterPro" id="IPR043132">
    <property type="entry name" value="BCAT-like_C"/>
</dbReference>
<evidence type="ECO:0000256" key="3">
    <source>
        <dbReference type="ARBA" id="ARBA00022576"/>
    </source>
</evidence>
<dbReference type="Gene3D" id="3.30.470.10">
    <property type="match status" value="1"/>
</dbReference>
<accession>A0A381NEP5</accession>
<dbReference type="InterPro" id="IPR001544">
    <property type="entry name" value="Aminotrans_IV"/>
</dbReference>
<evidence type="ECO:0008006" key="7">
    <source>
        <dbReference type="Google" id="ProtNLM"/>
    </source>
</evidence>
<keyword evidence="3" id="KW-0032">Aminotransferase</keyword>
<dbReference type="FunFam" id="3.30.470.10:FF:000004">
    <property type="entry name" value="Branched-chain-amino-acid aminotransferase"/>
    <property type="match status" value="1"/>
</dbReference>
<reference evidence="6" key="1">
    <citation type="submission" date="2018-05" db="EMBL/GenBank/DDBJ databases">
        <authorList>
            <person name="Lanie J.A."/>
            <person name="Ng W.-L."/>
            <person name="Kazmierczak K.M."/>
            <person name="Andrzejewski T.M."/>
            <person name="Davidsen T.M."/>
            <person name="Wayne K.J."/>
            <person name="Tettelin H."/>
            <person name="Glass J.I."/>
            <person name="Rusch D."/>
            <person name="Podicherti R."/>
            <person name="Tsui H.-C.T."/>
            <person name="Winkler M.E."/>
        </authorList>
    </citation>
    <scope>NUCLEOTIDE SEQUENCE</scope>
</reference>
<dbReference type="InterPro" id="IPR036038">
    <property type="entry name" value="Aminotransferase-like"/>
</dbReference>
<keyword evidence="5" id="KW-0663">Pyridoxal phosphate</keyword>
<comment type="cofactor">
    <cofactor evidence="1">
        <name>pyridoxal 5'-phosphate</name>
        <dbReference type="ChEBI" id="CHEBI:597326"/>
    </cofactor>
</comment>
<evidence type="ECO:0000313" key="6">
    <source>
        <dbReference type="EMBL" id="SUZ53056.1"/>
    </source>
</evidence>
<keyword evidence="4" id="KW-0808">Transferase</keyword>
<evidence type="ECO:0000256" key="4">
    <source>
        <dbReference type="ARBA" id="ARBA00022679"/>
    </source>
</evidence>
<organism evidence="6">
    <name type="scientific">marine metagenome</name>
    <dbReference type="NCBI Taxonomy" id="408172"/>
    <lineage>
        <taxon>unclassified sequences</taxon>
        <taxon>metagenomes</taxon>
        <taxon>ecological metagenomes</taxon>
    </lineage>
</organism>
<protein>
    <recommendedName>
        <fullName evidence="7">Branched-chain-amino-acid transaminase</fullName>
    </recommendedName>
</protein>
<dbReference type="PANTHER" id="PTHR42825">
    <property type="entry name" value="AMINO ACID AMINOTRANSFERASE"/>
    <property type="match status" value="1"/>
</dbReference>
<proteinExistence type="inferred from homology"/>
<sequence>MPDNMLPQLSGTRILNLNANVAKKDLKWAELGFQYHKTDYRFSAVHENGHWRDGVLISDEIIQIHEGAPSLHYAQQCFEGLKAQTAKDGRVVLFRPDLNSERMNQAATRLLMPEVPSEMFIQAIEETVRANYAWIPPYGSGASLYIRPMLIGEGENLGLNPAQRFQFRVFVSPVGPYYKEAGLAVISLAVSNMDRAAPNGTGNYKVGANYAGGLLATRKAKELGANEALYLDSAESRYIDEAGSANIIIAMKGAKVITPLSNAILPSITRRSLMEIAARQLNMKIEERPIELRVEYTNFIEMGACGTAAVLSPVGRIWFDDSWHAVFEDGQTVGPIMQEMYDILVGIQKGDLADHYGWLHEVSI</sequence>
<dbReference type="InterPro" id="IPR033939">
    <property type="entry name" value="BCAT_family"/>
</dbReference>
<dbReference type="NCBIfam" id="TIGR01123">
    <property type="entry name" value="ilvE_II"/>
    <property type="match status" value="1"/>
</dbReference>
<dbReference type="PANTHER" id="PTHR42825:SF2">
    <property type="entry name" value="BRANCHED-CHAIN-AMINO-ACID AMINOTRANSFERASE 3, CHLOROPLASTIC-RELATED"/>
    <property type="match status" value="1"/>
</dbReference>
<comment type="similarity">
    <text evidence="2">Belongs to the class-IV pyridoxal-phosphate-dependent aminotransferase family.</text>
</comment>
<evidence type="ECO:0000256" key="2">
    <source>
        <dbReference type="ARBA" id="ARBA00009320"/>
    </source>
</evidence>